<accession>A0A445M8U2</accession>
<feature type="compositionally biased region" description="Low complexity" evidence="1">
    <location>
        <begin position="238"/>
        <end position="247"/>
    </location>
</feature>
<gene>
    <name evidence="2" type="ORF">BHM03_00001032</name>
</gene>
<feature type="region of interest" description="Disordered" evidence="1">
    <location>
        <begin position="211"/>
        <end position="274"/>
    </location>
</feature>
<evidence type="ECO:0000256" key="1">
    <source>
        <dbReference type="SAM" id="MobiDB-lite"/>
    </source>
</evidence>
<feature type="compositionally biased region" description="Basic and acidic residues" evidence="1">
    <location>
        <begin position="211"/>
        <end position="222"/>
    </location>
</feature>
<dbReference type="AlphaFoldDB" id="A0A445M8U2"/>
<dbReference type="Proteomes" id="UP000290560">
    <property type="component" value="Unassembled WGS sequence"/>
</dbReference>
<evidence type="ECO:0000313" key="2">
    <source>
        <dbReference type="EMBL" id="RZR70663.1"/>
    </source>
</evidence>
<reference evidence="2" key="1">
    <citation type="journal article" date="2018" name="Data Brief">
        <title>Genome sequence data from 17 accessions of Ensete ventricosum, a staple food crop for millions in Ethiopia.</title>
        <authorList>
            <person name="Yemataw Z."/>
            <person name="Muzemil S."/>
            <person name="Ambachew D."/>
            <person name="Tripathi L."/>
            <person name="Tesfaye K."/>
            <person name="Chala A."/>
            <person name="Farbos A."/>
            <person name="O'Neill P."/>
            <person name="Moore K."/>
            <person name="Grant M."/>
            <person name="Studholme D.J."/>
        </authorList>
    </citation>
    <scope>NUCLEOTIDE SEQUENCE [LARGE SCALE GENOMIC DNA]</scope>
    <source>
        <tissue evidence="2">Leaf</tissue>
    </source>
</reference>
<dbReference type="EMBL" id="KV875452">
    <property type="protein sequence ID" value="RZR70663.1"/>
    <property type="molecule type" value="Genomic_DNA"/>
</dbReference>
<feature type="compositionally biased region" description="Pro residues" evidence="1">
    <location>
        <begin position="228"/>
        <end position="237"/>
    </location>
</feature>
<organism evidence="2">
    <name type="scientific">Ensete ventricosum</name>
    <name type="common">Abyssinian banana</name>
    <name type="synonym">Musa ensete</name>
    <dbReference type="NCBI Taxonomy" id="4639"/>
    <lineage>
        <taxon>Eukaryota</taxon>
        <taxon>Viridiplantae</taxon>
        <taxon>Streptophyta</taxon>
        <taxon>Embryophyta</taxon>
        <taxon>Tracheophyta</taxon>
        <taxon>Spermatophyta</taxon>
        <taxon>Magnoliopsida</taxon>
        <taxon>Liliopsida</taxon>
        <taxon>Zingiberales</taxon>
        <taxon>Musaceae</taxon>
        <taxon>Ensete</taxon>
    </lineage>
</organism>
<name>A0A445M8U2_ENSVE</name>
<proteinExistence type="predicted"/>
<feature type="region of interest" description="Disordered" evidence="1">
    <location>
        <begin position="173"/>
        <end position="195"/>
    </location>
</feature>
<sequence length="274" mass="30923">MILRCVRAAASRRPHLLGAPSRWKAERGGREAEGERERNGCGTDLAIVLMTGEDFGGDVCGRAHRRLGAGVKQRRLFHAHMKTKNAVEELTAGGVFQHDCQMRGRQHHLRIKRTTNQIDYPNPIKETRLRLSRARKFDLFETDDVGMAQRPLVDYLPRNVLVDLRHHNAIRRFDRNHTGRRKRKQRSNLGASGDVLHGNKLARVLVPHQPRDPKVARPDVPHHLVPLHHPPAPPNPPTNTTARTRLLAENTDRRKPTGSPSFESSIEAAATEEA</sequence>
<protein>
    <submittedName>
        <fullName evidence="2">Uncharacterized protein</fullName>
    </submittedName>
</protein>
<feature type="compositionally biased region" description="Low complexity" evidence="1">
    <location>
        <begin position="261"/>
        <end position="274"/>
    </location>
</feature>